<organism evidence="1 2">
    <name type="scientific">Geodia barretti</name>
    <name type="common">Barrett's horny sponge</name>
    <dbReference type="NCBI Taxonomy" id="519541"/>
    <lineage>
        <taxon>Eukaryota</taxon>
        <taxon>Metazoa</taxon>
        <taxon>Porifera</taxon>
        <taxon>Demospongiae</taxon>
        <taxon>Heteroscleromorpha</taxon>
        <taxon>Tetractinellida</taxon>
        <taxon>Astrophorina</taxon>
        <taxon>Geodiidae</taxon>
        <taxon>Geodia</taxon>
    </lineage>
</organism>
<protein>
    <submittedName>
        <fullName evidence="1">Uncharacterized protein</fullName>
    </submittedName>
</protein>
<evidence type="ECO:0000313" key="1">
    <source>
        <dbReference type="EMBL" id="CAI8042071.1"/>
    </source>
</evidence>
<reference evidence="1" key="1">
    <citation type="submission" date="2023-03" db="EMBL/GenBank/DDBJ databases">
        <authorList>
            <person name="Steffen K."/>
            <person name="Cardenas P."/>
        </authorList>
    </citation>
    <scope>NUCLEOTIDE SEQUENCE</scope>
</reference>
<proteinExistence type="predicted"/>
<dbReference type="EMBL" id="CASHTH010003236">
    <property type="protein sequence ID" value="CAI8042071.1"/>
    <property type="molecule type" value="Genomic_DNA"/>
</dbReference>
<evidence type="ECO:0000313" key="2">
    <source>
        <dbReference type="Proteomes" id="UP001174909"/>
    </source>
</evidence>
<comment type="caution">
    <text evidence="1">The sequence shown here is derived from an EMBL/GenBank/DDBJ whole genome shotgun (WGS) entry which is preliminary data.</text>
</comment>
<dbReference type="AlphaFoldDB" id="A0AA35X750"/>
<dbReference type="Proteomes" id="UP001174909">
    <property type="component" value="Unassembled WGS sequence"/>
</dbReference>
<name>A0AA35X750_GEOBA</name>
<accession>A0AA35X750</accession>
<gene>
    <name evidence="1" type="ORF">GBAR_LOCUS23371</name>
</gene>
<sequence length="116" mass="13269">MSSTAETVEVCLYVSRPAISCPISFPFDIFFNITTSADVFEVDTTQELSQADGIDEERRGLYKLLFDTCQKRFCFDVCRRDLTSGDRGRFEMTVTRTPDHGRTTEIVSNMGYIEIR</sequence>
<keyword evidence="2" id="KW-1185">Reference proteome</keyword>